<organism evidence="1 2">
    <name type="scientific">Telmatocola sphagniphila</name>
    <dbReference type="NCBI Taxonomy" id="1123043"/>
    <lineage>
        <taxon>Bacteria</taxon>
        <taxon>Pseudomonadati</taxon>
        <taxon>Planctomycetota</taxon>
        <taxon>Planctomycetia</taxon>
        <taxon>Gemmatales</taxon>
        <taxon>Gemmataceae</taxon>
    </lineage>
</organism>
<dbReference type="RefSeq" id="WP_213494774.1">
    <property type="nucleotide sequence ID" value="NZ_CP074694.1"/>
</dbReference>
<dbReference type="KEGG" id="tsph:KIH39_18835"/>
<gene>
    <name evidence="1" type="ORF">KIH39_18835</name>
</gene>
<proteinExistence type="predicted"/>
<evidence type="ECO:0000313" key="2">
    <source>
        <dbReference type="Proteomes" id="UP000676194"/>
    </source>
</evidence>
<evidence type="ECO:0000313" key="1">
    <source>
        <dbReference type="EMBL" id="QVL30892.1"/>
    </source>
</evidence>
<accession>A0A8E6EU72</accession>
<dbReference type="AlphaFoldDB" id="A0A8E6EU72"/>
<dbReference type="EMBL" id="CP074694">
    <property type="protein sequence ID" value="QVL30892.1"/>
    <property type="molecule type" value="Genomic_DNA"/>
</dbReference>
<reference evidence="1" key="1">
    <citation type="submission" date="2021-05" db="EMBL/GenBank/DDBJ databases">
        <title>Complete genome sequence of the cellulolytic planctomycete Telmatocola sphagniphila SP2T and characterization of the first cellulase from planctomycetes.</title>
        <authorList>
            <person name="Rakitin A.L."/>
            <person name="Beletsky A.V."/>
            <person name="Naumoff D.G."/>
            <person name="Kulichevskaya I.S."/>
            <person name="Mardanov A.V."/>
            <person name="Ravin N.V."/>
            <person name="Dedysh S.N."/>
        </authorList>
    </citation>
    <scope>NUCLEOTIDE SEQUENCE</scope>
    <source>
        <strain evidence="1">SP2T</strain>
    </source>
</reference>
<dbReference type="Proteomes" id="UP000676194">
    <property type="component" value="Chromosome"/>
</dbReference>
<dbReference type="SUPFAM" id="SSF54523">
    <property type="entry name" value="Pili subunits"/>
    <property type="match status" value="1"/>
</dbReference>
<keyword evidence="2" id="KW-1185">Reference proteome</keyword>
<name>A0A8E6EU72_9BACT</name>
<protein>
    <submittedName>
        <fullName evidence="1">Uncharacterized protein</fullName>
    </submittedName>
</protein>
<sequence>MNAAIFFTCLLLADTPVEPIAHWQGKVADDSLQKIAPTEGYIANAQLLEKLWKAWRPKEEVPSVDFKKELIILGVIPGPNSIGIVPSVDDKGDLKFTLQSTEIGGPGFGYHLVQIKREGVKTINGKPIDDKKNAPAKGDLTALEQKLVGSWIGHGPCVGNSVFQPDGTYHRSNYGPGAGMFETGTWKMEWSELPPTLVLTPSPTKGHEAEESFKVYVVTLNDKQFDYRWTKYSNSRIENHLRGTELDNVKIRLSILDSATQRYLGNTDLGAGVNYPPHLKTLVDKKILRPEALLDPWGKEFKYDVTGKRSQGKGPDIWTETPDKKIIANWLMKE</sequence>
<dbReference type="InterPro" id="IPR045584">
    <property type="entry name" value="Pilin-like"/>
</dbReference>